<name>A0AA49FMC9_9PROT</name>
<organism evidence="2">
    <name type="scientific">Candidatus Nitricoxidivorans perseverans</name>
    <dbReference type="NCBI Taxonomy" id="2975601"/>
    <lineage>
        <taxon>Bacteria</taxon>
        <taxon>Pseudomonadati</taxon>
        <taxon>Pseudomonadota</taxon>
        <taxon>Betaproteobacteria</taxon>
        <taxon>Nitrosomonadales</taxon>
        <taxon>Sterolibacteriaceae</taxon>
        <taxon>Candidatus Nitricoxidivorans</taxon>
    </lineage>
</organism>
<dbReference type="InterPro" id="IPR022496">
    <property type="entry name" value="T6A_TsaB"/>
</dbReference>
<gene>
    <name evidence="2" type="primary">tsaB</name>
    <name evidence="2" type="ORF">OHM77_02520</name>
</gene>
<dbReference type="EC" id="2.3.1.234" evidence="2"/>
<keyword evidence="2" id="KW-0012">Acyltransferase</keyword>
<sequence>MNLLALETSTRRLSVALWRDGDLSERSEDMPNGGSERLLPWVNELLAEAGLRLSDLDGIAFGAGPGGFTGLRLAAGCVQGLAYGLDLPVLGVCTLETLAQQCGEGKVFACLDARMSEVYSAAYVDGIEALPPSVGSAGSVAAPPGGGWTGAGDGFAVHGDALAARLGDSMIACRPDVFPTAAAVARLAAPRFERGEGARGADMAAPLYVRDKVALTTAERLARGGVR</sequence>
<dbReference type="KEGG" id="npv:OHM77_02520"/>
<dbReference type="CDD" id="cd24032">
    <property type="entry name" value="ASKHA_NBD_TsaB"/>
    <property type="match status" value="1"/>
</dbReference>
<dbReference type="InterPro" id="IPR000905">
    <property type="entry name" value="Gcp-like_dom"/>
</dbReference>
<dbReference type="PANTHER" id="PTHR11735:SF11">
    <property type="entry name" value="TRNA THREONYLCARBAMOYLADENOSINE BIOSYNTHESIS PROTEIN TSAB"/>
    <property type="match status" value="1"/>
</dbReference>
<proteinExistence type="predicted"/>
<evidence type="ECO:0000259" key="1">
    <source>
        <dbReference type="Pfam" id="PF00814"/>
    </source>
</evidence>
<dbReference type="Pfam" id="PF00814">
    <property type="entry name" value="TsaD"/>
    <property type="match status" value="1"/>
</dbReference>
<dbReference type="Proteomes" id="UP001234916">
    <property type="component" value="Chromosome"/>
</dbReference>
<dbReference type="Gene3D" id="3.30.420.40">
    <property type="match status" value="2"/>
</dbReference>
<accession>A0AA49FMC9</accession>
<dbReference type="SUPFAM" id="SSF53067">
    <property type="entry name" value="Actin-like ATPase domain"/>
    <property type="match status" value="2"/>
</dbReference>
<dbReference type="NCBIfam" id="TIGR03725">
    <property type="entry name" value="T6A_YeaZ"/>
    <property type="match status" value="1"/>
</dbReference>
<feature type="domain" description="Gcp-like" evidence="1">
    <location>
        <begin position="35"/>
        <end position="130"/>
    </location>
</feature>
<dbReference type="AlphaFoldDB" id="A0AA49FMC9"/>
<dbReference type="PANTHER" id="PTHR11735">
    <property type="entry name" value="TRNA N6-ADENOSINE THREONYLCARBAMOYLTRANSFERASE"/>
    <property type="match status" value="1"/>
</dbReference>
<dbReference type="GO" id="GO:0002949">
    <property type="term" value="P:tRNA threonylcarbamoyladenosine modification"/>
    <property type="evidence" value="ECO:0007669"/>
    <property type="project" value="InterPro"/>
</dbReference>
<dbReference type="EMBL" id="CP107246">
    <property type="protein sequence ID" value="WIM06188.1"/>
    <property type="molecule type" value="Genomic_DNA"/>
</dbReference>
<keyword evidence="2" id="KW-0808">Transferase</keyword>
<dbReference type="GO" id="GO:0005829">
    <property type="term" value="C:cytosol"/>
    <property type="evidence" value="ECO:0007669"/>
    <property type="project" value="TreeGrafter"/>
</dbReference>
<dbReference type="InterPro" id="IPR043129">
    <property type="entry name" value="ATPase_NBD"/>
</dbReference>
<reference evidence="2" key="1">
    <citation type="journal article" date="2023" name="Nat. Microbiol.">
        <title>Enrichment and characterization of a nitric oxide-reducing microbial community in a continuous bioreactor.</title>
        <authorList>
            <person name="Garrido-Amador P."/>
            <person name="Stortenbeker N."/>
            <person name="Wessels H.J.C.T."/>
            <person name="Speth D.R."/>
            <person name="Garcia-Heredia I."/>
            <person name="Kartal B."/>
        </authorList>
    </citation>
    <scope>NUCLEOTIDE SEQUENCE</scope>
    <source>
        <strain evidence="2">MAG1</strain>
    </source>
</reference>
<evidence type="ECO:0000313" key="2">
    <source>
        <dbReference type="EMBL" id="WIM06188.1"/>
    </source>
</evidence>
<protein>
    <submittedName>
        <fullName evidence="2">tRNA (Adenosine(37)-N6)-threonylcarbamoyltransferase complex dimerization subunit type 1 TsaB</fullName>
        <ecNumber evidence="2">2.3.1.234</ecNumber>
    </submittedName>
</protein>
<dbReference type="GO" id="GO:0061711">
    <property type="term" value="F:tRNA N(6)-L-threonylcarbamoyladenine synthase activity"/>
    <property type="evidence" value="ECO:0007669"/>
    <property type="project" value="UniProtKB-EC"/>
</dbReference>